<protein>
    <submittedName>
        <fullName evidence="1">Uncharacterized protein</fullName>
    </submittedName>
</protein>
<dbReference type="RefSeq" id="WP_139457751.1">
    <property type="nucleotide sequence ID" value="NZ_VDCH01000034.1"/>
</dbReference>
<sequence>MTVRHILIDDQNSLHRELPIYRTGQVGAVRLSDGEYKVYDSLEINARDYAALFHYGVIELLNALPFISESKNGLDSWDEAFLASANIEAMTGILDKSIENIAGKSPERIMLGWQDDPEPVAYWREIDPASTLDLLRNLRDFAAKATAKSYDLEFIL</sequence>
<dbReference type="Proteomes" id="UP000308271">
    <property type="component" value="Unassembled WGS sequence"/>
</dbReference>
<dbReference type="AlphaFoldDB" id="A0A5C4S097"/>
<accession>A0A5C4S097</accession>
<dbReference type="OrthoDB" id="594803at2"/>
<organism evidence="1 2">
    <name type="scientific">Chlorobaculum thiosulfatiphilum</name>
    <name type="common">Chlorobium limicola f.sp. thiosulfatophilum</name>
    <dbReference type="NCBI Taxonomy" id="115852"/>
    <lineage>
        <taxon>Bacteria</taxon>
        <taxon>Pseudomonadati</taxon>
        <taxon>Chlorobiota</taxon>
        <taxon>Chlorobiia</taxon>
        <taxon>Chlorobiales</taxon>
        <taxon>Chlorobiaceae</taxon>
        <taxon>Chlorobaculum</taxon>
    </lineage>
</organism>
<keyword evidence="2" id="KW-1185">Reference proteome</keyword>
<evidence type="ECO:0000313" key="2">
    <source>
        <dbReference type="Proteomes" id="UP000308271"/>
    </source>
</evidence>
<reference evidence="1 2" key="1">
    <citation type="submission" date="2019-05" db="EMBL/GenBank/DDBJ databases">
        <title>Draft Whole-Genome sequence of the green sulfur bacterium Chlorobaculum thiosulfatiphilum DSM 249.</title>
        <authorList>
            <person name="Meyer T.E."/>
            <person name="Kyndt J.A."/>
        </authorList>
    </citation>
    <scope>NUCLEOTIDE SEQUENCE [LARGE SCALE GENOMIC DNA]</scope>
    <source>
        <strain evidence="1 2">DSM 249</strain>
    </source>
</reference>
<gene>
    <name evidence="1" type="ORF">FGF66_11335</name>
</gene>
<comment type="caution">
    <text evidence="1">The sequence shown here is derived from an EMBL/GenBank/DDBJ whole genome shotgun (WGS) entry which is preliminary data.</text>
</comment>
<name>A0A5C4S097_CHLTI</name>
<evidence type="ECO:0000313" key="1">
    <source>
        <dbReference type="EMBL" id="TNJ36814.1"/>
    </source>
</evidence>
<proteinExistence type="predicted"/>
<dbReference type="EMBL" id="VDCH01000034">
    <property type="protein sequence ID" value="TNJ36814.1"/>
    <property type="molecule type" value="Genomic_DNA"/>
</dbReference>